<dbReference type="Gene3D" id="1.10.150.130">
    <property type="match status" value="1"/>
</dbReference>
<dbReference type="GO" id="GO:0006310">
    <property type="term" value="P:DNA recombination"/>
    <property type="evidence" value="ECO:0007669"/>
    <property type="project" value="UniProtKB-KW"/>
</dbReference>
<reference evidence="4 5" key="1">
    <citation type="submission" date="2020-08" db="EMBL/GenBank/DDBJ databases">
        <title>Genomic Encyclopedia of Type Strains, Phase IV (KMG-IV): sequencing the most valuable type-strain genomes for metagenomic binning, comparative biology and taxonomic classification.</title>
        <authorList>
            <person name="Goeker M."/>
        </authorList>
    </citation>
    <scope>NUCLEOTIDE SEQUENCE [LARGE SCALE GENOMIC DNA]</scope>
    <source>
        <strain evidence="4 5">DSM 22975</strain>
    </source>
</reference>
<evidence type="ECO:0000256" key="1">
    <source>
        <dbReference type="ARBA" id="ARBA00023125"/>
    </source>
</evidence>
<dbReference type="InterPro" id="IPR010998">
    <property type="entry name" value="Integrase_recombinase_N"/>
</dbReference>
<dbReference type="Gene3D" id="1.10.443.10">
    <property type="entry name" value="Intergrase catalytic core"/>
    <property type="match status" value="1"/>
</dbReference>
<dbReference type="SUPFAM" id="SSF56349">
    <property type="entry name" value="DNA breaking-rejoining enzymes"/>
    <property type="match status" value="1"/>
</dbReference>
<sequence length="449" mass="50591">MSVMATPWKHPKTGVFYFRRQVPLDIKQVIKKHEWKVSLRTKDLAVARPRFASESARCEEIFVAAREQLAGRPKVLASDSPKLADRWASSVMAEWETEPDSISGFLAETPEGSVPAKDVIDGDNATVRIKVVSPFIRKTLEAHNLPTPDEAEPAFKALVEAFFARWISLCDLAFRRAHGDWSSQIHVPAATSKLTVEKEREVQKNSAPPLSQVFQLWADDKRMNDGDNRSTQKTINDFSSTISRFIELFGDLPVNQITRAVCQDFRNLLGKFPARGKGLRGLSAAQLMEKAEKENLPLVELATIRKQLRAFSAILNFAVQRLDVMREEPVSASGMLRGIAKAAKRNVTRTAEDKQYSYTELMTIFKSPLFTSNWKPPIADFGEALYWLPLLMLYTGARREELSQLLASDVVKDQDTGIWYLSIQSGEDKTVKTSNSIRKVPLHDDLIEL</sequence>
<protein>
    <submittedName>
        <fullName evidence="4">Integrase</fullName>
    </submittedName>
</protein>
<evidence type="ECO:0000313" key="4">
    <source>
        <dbReference type="EMBL" id="MBB6055027.1"/>
    </source>
</evidence>
<organism evidence="4 5">
    <name type="scientific">Tolumonas osonensis</name>
    <dbReference type="NCBI Taxonomy" id="675874"/>
    <lineage>
        <taxon>Bacteria</taxon>
        <taxon>Pseudomonadati</taxon>
        <taxon>Pseudomonadota</taxon>
        <taxon>Gammaproteobacteria</taxon>
        <taxon>Aeromonadales</taxon>
        <taxon>Aeromonadaceae</taxon>
        <taxon>Tolumonas</taxon>
    </lineage>
</organism>
<dbReference type="InterPro" id="IPR046668">
    <property type="entry name" value="DUF6538"/>
</dbReference>
<dbReference type="Proteomes" id="UP000585721">
    <property type="component" value="Unassembled WGS sequence"/>
</dbReference>
<name>A0A841GBN4_9GAMM</name>
<dbReference type="InterPro" id="IPR011010">
    <property type="entry name" value="DNA_brk_join_enz"/>
</dbReference>
<proteinExistence type="predicted"/>
<dbReference type="AlphaFoldDB" id="A0A841GBN4"/>
<dbReference type="Pfam" id="PF20172">
    <property type="entry name" value="DUF6538"/>
    <property type="match status" value="1"/>
</dbReference>
<evidence type="ECO:0000259" key="3">
    <source>
        <dbReference type="Pfam" id="PF20172"/>
    </source>
</evidence>
<evidence type="ECO:0000256" key="2">
    <source>
        <dbReference type="ARBA" id="ARBA00023172"/>
    </source>
</evidence>
<gene>
    <name evidence="4" type="ORF">HNR75_000899</name>
</gene>
<accession>A0A841GBN4</accession>
<dbReference type="EMBL" id="JACHGR010000002">
    <property type="protein sequence ID" value="MBB6055027.1"/>
    <property type="molecule type" value="Genomic_DNA"/>
</dbReference>
<dbReference type="GO" id="GO:0003677">
    <property type="term" value="F:DNA binding"/>
    <property type="evidence" value="ECO:0007669"/>
    <property type="project" value="UniProtKB-KW"/>
</dbReference>
<keyword evidence="2" id="KW-0233">DNA recombination</keyword>
<keyword evidence="5" id="KW-1185">Reference proteome</keyword>
<feature type="domain" description="DUF6538" evidence="3">
    <location>
        <begin position="12"/>
        <end position="66"/>
    </location>
</feature>
<dbReference type="GO" id="GO:0015074">
    <property type="term" value="P:DNA integration"/>
    <property type="evidence" value="ECO:0007669"/>
    <property type="project" value="InterPro"/>
</dbReference>
<dbReference type="RefSeq" id="WP_188025810.1">
    <property type="nucleotide sequence ID" value="NZ_JACHGR010000002.1"/>
</dbReference>
<keyword evidence="1" id="KW-0238">DNA-binding</keyword>
<dbReference type="InterPro" id="IPR013762">
    <property type="entry name" value="Integrase-like_cat_sf"/>
</dbReference>
<comment type="caution">
    <text evidence="4">The sequence shown here is derived from an EMBL/GenBank/DDBJ whole genome shotgun (WGS) entry which is preliminary data.</text>
</comment>
<evidence type="ECO:0000313" key="5">
    <source>
        <dbReference type="Proteomes" id="UP000585721"/>
    </source>
</evidence>